<name>A0A6J4JT75_9SPHI</name>
<dbReference type="AlphaFoldDB" id="A0A6J4JT75"/>
<sequence>RKSRNAGVGAGKLSFPRPSGGAWSPSAPRGIGRRKHNAGAAV</sequence>
<organism evidence="2">
    <name type="scientific">uncultured Cytophagales bacterium</name>
    <dbReference type="NCBI Taxonomy" id="158755"/>
    <lineage>
        <taxon>Bacteria</taxon>
        <taxon>Pseudomonadati</taxon>
        <taxon>Bacteroidota</taxon>
        <taxon>Sphingobacteriia</taxon>
        <taxon>Sphingobacteriales</taxon>
        <taxon>environmental samples</taxon>
    </lineage>
</organism>
<dbReference type="EMBL" id="CADCTQ010000353">
    <property type="protein sequence ID" value="CAA9286643.1"/>
    <property type="molecule type" value="Genomic_DNA"/>
</dbReference>
<feature type="region of interest" description="Disordered" evidence="1">
    <location>
        <begin position="1"/>
        <end position="42"/>
    </location>
</feature>
<feature type="compositionally biased region" description="Basic residues" evidence="1">
    <location>
        <begin position="31"/>
        <end position="42"/>
    </location>
</feature>
<evidence type="ECO:0000256" key="1">
    <source>
        <dbReference type="SAM" id="MobiDB-lite"/>
    </source>
</evidence>
<reference evidence="2" key="1">
    <citation type="submission" date="2020-02" db="EMBL/GenBank/DDBJ databases">
        <authorList>
            <person name="Meier V. D."/>
        </authorList>
    </citation>
    <scope>NUCLEOTIDE SEQUENCE</scope>
    <source>
        <strain evidence="2">AVDCRST_MAG56</strain>
    </source>
</reference>
<protein>
    <submittedName>
        <fullName evidence="2">Uncharacterized protein</fullName>
    </submittedName>
</protein>
<feature type="non-terminal residue" evidence="2">
    <location>
        <position position="42"/>
    </location>
</feature>
<evidence type="ECO:0000313" key="2">
    <source>
        <dbReference type="EMBL" id="CAA9286643.1"/>
    </source>
</evidence>
<feature type="non-terminal residue" evidence="2">
    <location>
        <position position="1"/>
    </location>
</feature>
<gene>
    <name evidence="2" type="ORF">AVDCRST_MAG56-4181</name>
</gene>
<proteinExistence type="predicted"/>
<accession>A0A6J4JT75</accession>